<keyword evidence="9 10" id="KW-0807">Transducer</keyword>
<reference evidence="11" key="1">
    <citation type="submission" date="2021-01" db="UniProtKB">
        <authorList>
            <consortium name="EnsemblMetazoa"/>
        </authorList>
    </citation>
    <scope>IDENTIFICATION</scope>
</reference>
<evidence type="ECO:0000256" key="3">
    <source>
        <dbReference type="ARBA" id="ARBA00022606"/>
    </source>
</evidence>
<feature type="transmembrane region" description="Helical" evidence="10">
    <location>
        <begin position="91"/>
        <end position="111"/>
    </location>
</feature>
<dbReference type="GO" id="GO:0004984">
    <property type="term" value="F:olfactory receptor activity"/>
    <property type="evidence" value="ECO:0007669"/>
    <property type="project" value="InterPro"/>
</dbReference>
<comment type="caution">
    <text evidence="10">Lacks conserved residue(s) required for the propagation of feature annotation.</text>
</comment>
<feature type="transmembrane region" description="Helical" evidence="10">
    <location>
        <begin position="350"/>
        <end position="373"/>
    </location>
</feature>
<keyword evidence="3 10" id="KW-0716">Sensory transduction</keyword>
<comment type="subcellular location">
    <subcellularLocation>
        <location evidence="1 10">Cell membrane</location>
        <topology evidence="1 10">Multi-pass membrane protein</topology>
    </subcellularLocation>
</comment>
<feature type="transmembrane region" description="Helical" evidence="10">
    <location>
        <begin position="149"/>
        <end position="171"/>
    </location>
</feature>
<dbReference type="PANTHER" id="PTHR21137">
    <property type="entry name" value="ODORANT RECEPTOR"/>
    <property type="match status" value="1"/>
</dbReference>
<keyword evidence="7 10" id="KW-0472">Membrane</keyword>
<sequence>MTRQSQGSTWQSSSYFSQKMGQSENSLNFERLTGVYVFFHRLIGVLPLENRDFSFPCCRMLLIYFVFIGLLNSALFLRYCVIRIMQGVVEVDSIFVMVMAVSTIMRYYILVYHRFDFRDTMDACRVIWNDCTPNEHQIVRWFERKTWMLFKLLAGSGMFINVFCSIGSIVVRLPPDEPNGTERRLLPYRWFIEDREYHWLGYELIFGLQVLITHHLTVIAATVDTAGPLLMMISCGFFKALQERFFAAAARNEMILCKDKLEFKQTIVSCSKFHQSVLVLCKKIEVMTRMIFMVQLICLGYNISLIGLKLTGTDPERFQYIPNLVLCLCQLFITQWASDYLLEQSEEVATAAYFATLMSLDARIGGLLLTMVIRAQKPVQMTAGGVIKLSIERFGSLITNAISFFMVLRNFTTQV</sequence>
<accession>A0A7M7IYJ4</accession>
<dbReference type="GO" id="GO:0007165">
    <property type="term" value="P:signal transduction"/>
    <property type="evidence" value="ECO:0007669"/>
    <property type="project" value="UniProtKB-KW"/>
</dbReference>
<evidence type="ECO:0000256" key="6">
    <source>
        <dbReference type="ARBA" id="ARBA00022989"/>
    </source>
</evidence>
<dbReference type="OrthoDB" id="8185860at2759"/>
<dbReference type="InterPro" id="IPR004117">
    <property type="entry name" value="7tm6_olfct_rcpt"/>
</dbReference>
<dbReference type="CTD" id="100463157"/>
<dbReference type="InParanoid" id="A0A7M7IYJ4"/>
<dbReference type="SMR" id="A0A7M7IYJ4"/>
<organism evidence="11 12">
    <name type="scientific">Nasonia vitripennis</name>
    <name type="common">Parasitic wasp</name>
    <dbReference type="NCBI Taxonomy" id="7425"/>
    <lineage>
        <taxon>Eukaryota</taxon>
        <taxon>Metazoa</taxon>
        <taxon>Ecdysozoa</taxon>
        <taxon>Arthropoda</taxon>
        <taxon>Hexapoda</taxon>
        <taxon>Insecta</taxon>
        <taxon>Pterygota</taxon>
        <taxon>Neoptera</taxon>
        <taxon>Endopterygota</taxon>
        <taxon>Hymenoptera</taxon>
        <taxon>Apocrita</taxon>
        <taxon>Proctotrupomorpha</taxon>
        <taxon>Chalcidoidea</taxon>
        <taxon>Pteromalidae</taxon>
        <taxon>Pteromalinae</taxon>
        <taxon>Nasonia</taxon>
    </lineage>
</organism>
<evidence type="ECO:0000256" key="4">
    <source>
        <dbReference type="ARBA" id="ARBA00022692"/>
    </source>
</evidence>
<keyword evidence="8 10" id="KW-0675">Receptor</keyword>
<name>A0A7M7IYJ4_NASVI</name>
<dbReference type="GO" id="GO:0005886">
    <property type="term" value="C:plasma membrane"/>
    <property type="evidence" value="ECO:0007669"/>
    <property type="project" value="UniProtKB-SubCell"/>
</dbReference>
<evidence type="ECO:0000256" key="1">
    <source>
        <dbReference type="ARBA" id="ARBA00004651"/>
    </source>
</evidence>
<feature type="transmembrane region" description="Helical" evidence="10">
    <location>
        <begin position="61"/>
        <end position="85"/>
    </location>
</feature>
<keyword evidence="12" id="KW-1185">Reference proteome</keyword>
<comment type="similarity">
    <text evidence="10">Belongs to the insect chemoreceptor superfamily. Heteromeric odorant receptor channel (TC 1.A.69) family.</text>
</comment>
<feature type="transmembrane region" description="Helical" evidence="10">
    <location>
        <begin position="290"/>
        <end position="308"/>
    </location>
</feature>
<dbReference type="GO" id="GO:0005549">
    <property type="term" value="F:odorant binding"/>
    <property type="evidence" value="ECO:0007669"/>
    <property type="project" value="InterPro"/>
</dbReference>
<proteinExistence type="inferred from homology"/>
<evidence type="ECO:0000256" key="9">
    <source>
        <dbReference type="ARBA" id="ARBA00023224"/>
    </source>
</evidence>
<dbReference type="Pfam" id="PF02949">
    <property type="entry name" value="7tm_6"/>
    <property type="match status" value="1"/>
</dbReference>
<evidence type="ECO:0000256" key="2">
    <source>
        <dbReference type="ARBA" id="ARBA00022475"/>
    </source>
</evidence>
<keyword evidence="5 10" id="KW-0552">Olfaction</keyword>
<keyword evidence="4 10" id="KW-0812">Transmembrane</keyword>
<evidence type="ECO:0000256" key="8">
    <source>
        <dbReference type="ARBA" id="ARBA00023170"/>
    </source>
</evidence>
<keyword evidence="6 10" id="KW-1133">Transmembrane helix</keyword>
<evidence type="ECO:0000313" key="12">
    <source>
        <dbReference type="Proteomes" id="UP000002358"/>
    </source>
</evidence>
<evidence type="ECO:0000256" key="10">
    <source>
        <dbReference type="RuleBase" id="RU351113"/>
    </source>
</evidence>
<dbReference type="GeneID" id="100463157"/>
<evidence type="ECO:0000313" key="11">
    <source>
        <dbReference type="EnsemblMetazoa" id="XP_016845869"/>
    </source>
</evidence>
<dbReference type="EnsemblMetazoa" id="XM_016990380">
    <property type="protein sequence ID" value="XP_016845869"/>
    <property type="gene ID" value="GeneID_100463157"/>
</dbReference>
<dbReference type="AlphaFoldDB" id="A0A7M7IYJ4"/>
<dbReference type="RefSeq" id="XP_016845869.1">
    <property type="nucleotide sequence ID" value="XM_016990380.3"/>
</dbReference>
<dbReference type="Proteomes" id="UP000002358">
    <property type="component" value="Chromosome 1"/>
</dbReference>
<dbReference type="PANTHER" id="PTHR21137:SF35">
    <property type="entry name" value="ODORANT RECEPTOR 19A-RELATED"/>
    <property type="match status" value="1"/>
</dbReference>
<evidence type="ECO:0000256" key="7">
    <source>
        <dbReference type="ARBA" id="ARBA00023136"/>
    </source>
</evidence>
<protein>
    <recommendedName>
        <fullName evidence="10">Odorant receptor</fullName>
    </recommendedName>
</protein>
<evidence type="ECO:0000256" key="5">
    <source>
        <dbReference type="ARBA" id="ARBA00022725"/>
    </source>
</evidence>
<keyword evidence="2" id="KW-1003">Cell membrane</keyword>